<proteinExistence type="predicted"/>
<dbReference type="InterPro" id="IPR029068">
    <property type="entry name" value="Glyas_Bleomycin-R_OHBP_Dase"/>
</dbReference>
<reference evidence="2" key="1">
    <citation type="journal article" date="2019" name="Int. J. Syst. Evol. Microbiol.">
        <title>The Global Catalogue of Microorganisms (GCM) 10K type strain sequencing project: providing services to taxonomists for standard genome sequencing and annotation.</title>
        <authorList>
            <consortium name="The Broad Institute Genomics Platform"/>
            <consortium name="The Broad Institute Genome Sequencing Center for Infectious Disease"/>
            <person name="Wu L."/>
            <person name="Ma J."/>
        </authorList>
    </citation>
    <scope>NUCLEOTIDE SEQUENCE [LARGE SCALE GENOMIC DNA]</scope>
    <source>
        <strain evidence="2">CCM 7491</strain>
    </source>
</reference>
<dbReference type="RefSeq" id="WP_380799373.1">
    <property type="nucleotide sequence ID" value="NZ_JBHRVU010000007.1"/>
</dbReference>
<name>A0ABV7NP07_9SPHN</name>
<dbReference type="Pfam" id="PF14696">
    <property type="entry name" value="Glyoxalase_5"/>
    <property type="match status" value="1"/>
</dbReference>
<gene>
    <name evidence="1" type="ORF">ACFOKF_25410</name>
</gene>
<evidence type="ECO:0000313" key="2">
    <source>
        <dbReference type="Proteomes" id="UP001595681"/>
    </source>
</evidence>
<dbReference type="Gene3D" id="3.10.180.10">
    <property type="entry name" value="2,3-Dihydroxybiphenyl 1,2-Dioxygenase, domain 1"/>
    <property type="match status" value="1"/>
</dbReference>
<accession>A0ABV7NP07</accession>
<organism evidence="1 2">
    <name type="scientific">Sphingobium rhizovicinum</name>
    <dbReference type="NCBI Taxonomy" id="432308"/>
    <lineage>
        <taxon>Bacteria</taxon>
        <taxon>Pseudomonadati</taxon>
        <taxon>Pseudomonadota</taxon>
        <taxon>Alphaproteobacteria</taxon>
        <taxon>Sphingomonadales</taxon>
        <taxon>Sphingomonadaceae</taxon>
        <taxon>Sphingobium</taxon>
    </lineage>
</organism>
<dbReference type="Proteomes" id="UP001595681">
    <property type="component" value="Unassembled WGS sequence"/>
</dbReference>
<sequence>MWRMRRSDCWAPRPPCRPRPPRLRPEFSSSPSMRRMRPRWSRCRIAGLCPDGRAPDKAVTRWQAGSVNLVINAQPDSFGQGFERAHGPSICAVGLAVPDRDAVAARAASSTSGRWIRRRHRAICRCRRCAGSAAA</sequence>
<evidence type="ECO:0000313" key="1">
    <source>
        <dbReference type="EMBL" id="MFC3444478.1"/>
    </source>
</evidence>
<keyword evidence="2" id="KW-1185">Reference proteome</keyword>
<dbReference type="EMBL" id="JBHRVU010000007">
    <property type="protein sequence ID" value="MFC3444478.1"/>
    <property type="molecule type" value="Genomic_DNA"/>
</dbReference>
<comment type="caution">
    <text evidence="1">The sequence shown here is derived from an EMBL/GenBank/DDBJ whole genome shotgun (WGS) entry which is preliminary data.</text>
</comment>
<protein>
    <submittedName>
        <fullName evidence="1">Uncharacterized protein</fullName>
    </submittedName>
</protein>
<dbReference type="SUPFAM" id="SSF54593">
    <property type="entry name" value="Glyoxalase/Bleomycin resistance protein/Dihydroxybiphenyl dioxygenase"/>
    <property type="match status" value="1"/>
</dbReference>